<gene>
    <name evidence="7" type="ordered locus">Minf_1642</name>
</gene>
<feature type="transmembrane region" description="Helical" evidence="6">
    <location>
        <begin position="33"/>
        <end position="59"/>
    </location>
</feature>
<evidence type="ECO:0000256" key="4">
    <source>
        <dbReference type="ARBA" id="ARBA00022989"/>
    </source>
</evidence>
<keyword evidence="4 6" id="KW-1133">Transmembrane helix</keyword>
<feature type="transmembrane region" description="Helical" evidence="6">
    <location>
        <begin position="302"/>
        <end position="321"/>
    </location>
</feature>
<feature type="transmembrane region" description="Helical" evidence="6">
    <location>
        <begin position="79"/>
        <end position="104"/>
    </location>
</feature>
<dbReference type="Pfam" id="PF03739">
    <property type="entry name" value="LptF_LptG"/>
    <property type="match status" value="1"/>
</dbReference>
<dbReference type="GO" id="GO:0043190">
    <property type="term" value="C:ATP-binding cassette (ABC) transporter complex"/>
    <property type="evidence" value="ECO:0007669"/>
    <property type="project" value="TreeGrafter"/>
</dbReference>
<evidence type="ECO:0000256" key="6">
    <source>
        <dbReference type="SAM" id="Phobius"/>
    </source>
</evidence>
<keyword evidence="3 6" id="KW-0812">Transmembrane</keyword>
<evidence type="ECO:0000256" key="1">
    <source>
        <dbReference type="ARBA" id="ARBA00004651"/>
    </source>
</evidence>
<dbReference type="EMBL" id="CP000975">
    <property type="protein sequence ID" value="ACD83696.1"/>
    <property type="molecule type" value="Genomic_DNA"/>
</dbReference>
<dbReference type="PANTHER" id="PTHR33529">
    <property type="entry name" value="SLR0882 PROTEIN-RELATED"/>
    <property type="match status" value="1"/>
</dbReference>
<name>B3DWN3_METI4</name>
<dbReference type="InterPro" id="IPR005495">
    <property type="entry name" value="LptG/LptF_permease"/>
</dbReference>
<feature type="transmembrane region" description="Helical" evidence="6">
    <location>
        <begin position="125"/>
        <end position="145"/>
    </location>
</feature>
<dbReference type="STRING" id="481448.Minf_1642"/>
<evidence type="ECO:0000256" key="3">
    <source>
        <dbReference type="ARBA" id="ARBA00022692"/>
    </source>
</evidence>
<dbReference type="Proteomes" id="UP000009149">
    <property type="component" value="Chromosome"/>
</dbReference>
<proteinExistence type="predicted"/>
<dbReference type="AlphaFoldDB" id="B3DWN3"/>
<dbReference type="GO" id="GO:0015920">
    <property type="term" value="P:lipopolysaccharide transport"/>
    <property type="evidence" value="ECO:0007669"/>
    <property type="project" value="TreeGrafter"/>
</dbReference>
<reference evidence="7 8" key="1">
    <citation type="journal article" date="2008" name="Biol. Direct">
        <title>Complete genome sequence of the extremely acidophilic methanotroph isolate V4, Methylacidiphilum infernorum, a representative of the bacterial phylum Verrucomicrobia.</title>
        <authorList>
            <person name="Hou S."/>
            <person name="Makarova K.S."/>
            <person name="Saw J.H."/>
            <person name="Senin P."/>
            <person name="Ly B.V."/>
            <person name="Zhou Z."/>
            <person name="Ren Y."/>
            <person name="Wang J."/>
            <person name="Galperin M.Y."/>
            <person name="Omelchenko M.V."/>
            <person name="Wolf Y.I."/>
            <person name="Yutin N."/>
            <person name="Koonin E.V."/>
            <person name="Stott M.B."/>
            <person name="Mountain B.W."/>
            <person name="Crowe M.A."/>
            <person name="Smirnova A.V."/>
            <person name="Dunfield P.F."/>
            <person name="Feng L."/>
            <person name="Wang L."/>
            <person name="Alam M."/>
        </authorList>
    </citation>
    <scope>NUCLEOTIDE SEQUENCE [LARGE SCALE GENOMIC DNA]</scope>
    <source>
        <strain evidence="8">Isolate V4</strain>
    </source>
</reference>
<dbReference type="HOGENOM" id="CLU_028799_3_2_0"/>
<sequence>MILPVCYPYSLRTTAEYTAISGFWIMKKILFRYLFKGFLFPLLFTIVAFCSLVIIADLFGSLEDFIQNKATPGQIFHYYLAYLPAVIIMIVPPASLFSSLYFLMQLHRHGELIAMQACGVPLQKIFTPFLIIGVLVTLFLAALQLGPGGNSQAKRDQILEDIKGNKTAVHALRGIIYKEEAEKRIWYFRQLDFIKNQGEDVEVVVQENSGKDLKKYFARKAAWKDNHWIFYEVNRIDYDSANNFLQSTYFETLPLVSWNTPPRQMVALEKKPRDLNASELWKLINKPRSIQKTLLAPYQVQFYTLVAEPLTILVLLLIGLAEGGRLSSRHPTAGVFNALFILIAFYLIFHFFQILGQGSRIPPAVAIFSPLVAFTLFSLFRIAPLFGIRFPGKHS</sequence>
<evidence type="ECO:0000313" key="8">
    <source>
        <dbReference type="Proteomes" id="UP000009149"/>
    </source>
</evidence>
<organism evidence="7 8">
    <name type="scientific">Methylacidiphilum infernorum (isolate V4)</name>
    <name type="common">Methylokorus infernorum (strain V4)</name>
    <dbReference type="NCBI Taxonomy" id="481448"/>
    <lineage>
        <taxon>Bacteria</taxon>
        <taxon>Pseudomonadati</taxon>
        <taxon>Verrucomicrobiota</taxon>
        <taxon>Methylacidiphilae</taxon>
        <taxon>Methylacidiphilales</taxon>
        <taxon>Methylacidiphilaceae</taxon>
        <taxon>Methylacidiphilum (ex Ratnadevi et al. 2023)</taxon>
    </lineage>
</organism>
<feature type="transmembrane region" description="Helical" evidence="6">
    <location>
        <begin position="364"/>
        <end position="388"/>
    </location>
</feature>
<comment type="subcellular location">
    <subcellularLocation>
        <location evidence="1">Cell membrane</location>
        <topology evidence="1">Multi-pass membrane protein</topology>
    </subcellularLocation>
</comment>
<dbReference type="KEGG" id="min:Minf_1642"/>
<protein>
    <submittedName>
        <fullName evidence="7">Predicted permease</fullName>
    </submittedName>
</protein>
<feature type="transmembrane region" description="Helical" evidence="6">
    <location>
        <begin position="333"/>
        <end position="352"/>
    </location>
</feature>
<evidence type="ECO:0000256" key="2">
    <source>
        <dbReference type="ARBA" id="ARBA00022475"/>
    </source>
</evidence>
<accession>B3DWN3</accession>
<evidence type="ECO:0000313" key="7">
    <source>
        <dbReference type="EMBL" id="ACD83696.1"/>
    </source>
</evidence>
<keyword evidence="5 6" id="KW-0472">Membrane</keyword>
<dbReference type="eggNOG" id="COG0795">
    <property type="taxonomic scope" value="Bacteria"/>
</dbReference>
<keyword evidence="2" id="KW-1003">Cell membrane</keyword>
<evidence type="ECO:0000256" key="5">
    <source>
        <dbReference type="ARBA" id="ARBA00023136"/>
    </source>
</evidence>
<dbReference type="PANTHER" id="PTHR33529:SF6">
    <property type="entry name" value="YJGP_YJGQ FAMILY PERMEASE"/>
    <property type="match status" value="1"/>
</dbReference>